<feature type="domain" description="Peptidase M13 N-terminal" evidence="9">
    <location>
        <begin position="18"/>
        <end position="396"/>
    </location>
</feature>
<dbReference type="AlphaFoldDB" id="A0A1M4U6U8"/>
<evidence type="ECO:0000259" key="8">
    <source>
        <dbReference type="Pfam" id="PF01431"/>
    </source>
</evidence>
<dbReference type="OrthoDB" id="9775677at2"/>
<accession>A0A1M4U6U8</accession>
<dbReference type="GO" id="GO:0046872">
    <property type="term" value="F:metal ion binding"/>
    <property type="evidence" value="ECO:0007669"/>
    <property type="project" value="UniProtKB-KW"/>
</dbReference>
<dbReference type="PROSITE" id="PS51885">
    <property type="entry name" value="NEPRILYSIN"/>
    <property type="match status" value="1"/>
</dbReference>
<evidence type="ECO:0000256" key="3">
    <source>
        <dbReference type="ARBA" id="ARBA00022670"/>
    </source>
</evidence>
<proteinExistence type="inferred from homology"/>
<dbReference type="InterPro" id="IPR042089">
    <property type="entry name" value="Peptidase_M13_dom_2"/>
</dbReference>
<keyword evidence="11" id="KW-1185">Reference proteome</keyword>
<evidence type="ECO:0000256" key="4">
    <source>
        <dbReference type="ARBA" id="ARBA00022723"/>
    </source>
</evidence>
<evidence type="ECO:0000256" key="1">
    <source>
        <dbReference type="ARBA" id="ARBA00001947"/>
    </source>
</evidence>
<dbReference type="EMBL" id="FQUL01000008">
    <property type="protein sequence ID" value="SHE52376.1"/>
    <property type="molecule type" value="Genomic_DNA"/>
</dbReference>
<dbReference type="Gene3D" id="3.40.390.10">
    <property type="entry name" value="Collagenase (Catalytic Domain)"/>
    <property type="match status" value="1"/>
</dbReference>
<dbReference type="GO" id="GO:0005886">
    <property type="term" value="C:plasma membrane"/>
    <property type="evidence" value="ECO:0007669"/>
    <property type="project" value="TreeGrafter"/>
</dbReference>
<evidence type="ECO:0000259" key="9">
    <source>
        <dbReference type="Pfam" id="PF05649"/>
    </source>
</evidence>
<dbReference type="Pfam" id="PF01431">
    <property type="entry name" value="Peptidase_M13"/>
    <property type="match status" value="1"/>
</dbReference>
<comment type="similarity">
    <text evidence="2">Belongs to the peptidase M13 family.</text>
</comment>
<organism evidence="10 11">
    <name type="scientific">Ferrithrix thermotolerans DSM 19514</name>
    <dbReference type="NCBI Taxonomy" id="1121881"/>
    <lineage>
        <taxon>Bacteria</taxon>
        <taxon>Bacillati</taxon>
        <taxon>Actinomycetota</taxon>
        <taxon>Acidimicrobiia</taxon>
        <taxon>Acidimicrobiales</taxon>
        <taxon>Acidimicrobiaceae</taxon>
        <taxon>Ferrithrix</taxon>
    </lineage>
</organism>
<keyword evidence="5" id="KW-0378">Hydrolase</keyword>
<comment type="cofactor">
    <cofactor evidence="1">
        <name>Zn(2+)</name>
        <dbReference type="ChEBI" id="CHEBI:29105"/>
    </cofactor>
</comment>
<dbReference type="GO" id="GO:0016485">
    <property type="term" value="P:protein processing"/>
    <property type="evidence" value="ECO:0007669"/>
    <property type="project" value="TreeGrafter"/>
</dbReference>
<evidence type="ECO:0000256" key="2">
    <source>
        <dbReference type="ARBA" id="ARBA00007357"/>
    </source>
</evidence>
<protein>
    <submittedName>
        <fullName evidence="10">Putative endopeptidase</fullName>
    </submittedName>
</protein>
<dbReference type="Pfam" id="PF05649">
    <property type="entry name" value="Peptidase_M13_N"/>
    <property type="match status" value="1"/>
</dbReference>
<evidence type="ECO:0000313" key="10">
    <source>
        <dbReference type="EMBL" id="SHE52376.1"/>
    </source>
</evidence>
<dbReference type="STRING" id="1121881.SAMN02745225_00872"/>
<evidence type="ECO:0000256" key="7">
    <source>
        <dbReference type="ARBA" id="ARBA00023049"/>
    </source>
</evidence>
<keyword evidence="4" id="KW-0479">Metal-binding</keyword>
<keyword evidence="7" id="KW-0482">Metalloprotease</keyword>
<dbReference type="RefSeq" id="WP_072789076.1">
    <property type="nucleotide sequence ID" value="NZ_FQUL01000008.1"/>
</dbReference>
<evidence type="ECO:0000313" key="11">
    <source>
        <dbReference type="Proteomes" id="UP000184295"/>
    </source>
</evidence>
<dbReference type="InterPro" id="IPR024079">
    <property type="entry name" value="MetalloPept_cat_dom_sf"/>
</dbReference>
<feature type="domain" description="Peptidase M13 C-terminal" evidence="8">
    <location>
        <begin position="448"/>
        <end position="651"/>
    </location>
</feature>
<dbReference type="CDD" id="cd08662">
    <property type="entry name" value="M13"/>
    <property type="match status" value="1"/>
</dbReference>
<evidence type="ECO:0000256" key="6">
    <source>
        <dbReference type="ARBA" id="ARBA00022833"/>
    </source>
</evidence>
<dbReference type="Proteomes" id="UP000184295">
    <property type="component" value="Unassembled WGS sequence"/>
</dbReference>
<gene>
    <name evidence="10" type="ORF">SAMN02745225_00872</name>
</gene>
<dbReference type="PRINTS" id="PR00786">
    <property type="entry name" value="NEPRILYSIN"/>
</dbReference>
<dbReference type="GO" id="GO:0004222">
    <property type="term" value="F:metalloendopeptidase activity"/>
    <property type="evidence" value="ECO:0007669"/>
    <property type="project" value="InterPro"/>
</dbReference>
<reference evidence="11" key="1">
    <citation type="submission" date="2016-11" db="EMBL/GenBank/DDBJ databases">
        <authorList>
            <person name="Varghese N."/>
            <person name="Submissions S."/>
        </authorList>
    </citation>
    <scope>NUCLEOTIDE SEQUENCE [LARGE SCALE GENOMIC DNA]</scope>
    <source>
        <strain evidence="11">DSM 19514</strain>
    </source>
</reference>
<dbReference type="PANTHER" id="PTHR11733:SF167">
    <property type="entry name" value="FI17812P1-RELATED"/>
    <property type="match status" value="1"/>
</dbReference>
<dbReference type="Gene3D" id="1.10.1380.10">
    <property type="entry name" value="Neutral endopeptidase , domain2"/>
    <property type="match status" value="1"/>
</dbReference>
<evidence type="ECO:0000256" key="5">
    <source>
        <dbReference type="ARBA" id="ARBA00022801"/>
    </source>
</evidence>
<keyword evidence="6" id="KW-0862">Zinc</keyword>
<dbReference type="SUPFAM" id="SSF55486">
    <property type="entry name" value="Metalloproteases ('zincins'), catalytic domain"/>
    <property type="match status" value="1"/>
</dbReference>
<dbReference type="InterPro" id="IPR018497">
    <property type="entry name" value="Peptidase_M13_C"/>
</dbReference>
<name>A0A1M4U6U8_9ACTN</name>
<dbReference type="InterPro" id="IPR000718">
    <property type="entry name" value="Peptidase_M13"/>
</dbReference>
<dbReference type="InterPro" id="IPR008753">
    <property type="entry name" value="Peptidase_M13_N"/>
</dbReference>
<keyword evidence="3" id="KW-0645">Protease</keyword>
<dbReference type="PANTHER" id="PTHR11733">
    <property type="entry name" value="ZINC METALLOPROTEASE FAMILY M13 NEPRILYSIN-RELATED"/>
    <property type="match status" value="1"/>
</dbReference>
<sequence length="654" mass="75084">MTKRSGINLEETDPSIPPQDDLFGHVNKKWIESTEIPPDKSSYGTFHILAENAEIALRKVLESLRDTEDPEEIKIRDLYKSFMDESTVESLGSKPIAGFLESIEQVDTIEQFLELLGSLQGQGVSGIFQLFVDPDPGDPNRYLVLIEQSGITLPDERYYREDHFTQVRHSHKEHISKMFALVGLSEPAERAERVAGLERKIAASHWDNVSCRDSIKTYNLGSWSEFEANYTKLKDERALDPWLKGFDAHPDSLRELVVRQPSFHIGVARLLSEEALQDWKDWLQWQIVHGAAPYLSSSFVEENFNFYGKTLSGAKELRPRWKRAVAITEGLMGEALGKIYVKEHFSPEAKRQMEKMVDYLLKAYELSIKELAWMSEETKNRALEKLSKFTPKIGYPHKWRDYSKLNIKADDLWGNVMAGAKFTMDREFSKLGKPVDRSEWFMTPQTVNAYYNPSFNEIVFPAAILQFPFYDPERDDAANYGAIGAVIGHEIGHGFDDQGSHFDGDGRLSNWWTDKDRESFEMRAKSLIDQYSSLVPRQLKDHYVNGALTIGENIGDIGGLGIAWKAYQLSRSEAEDQEIDGLSGAQRFFLSWARAWREKQRDEELVRRLATDPHSPAEFRCNQVVRNLDAFYEAFSVTKEDAMWMDPTKRVTIW</sequence>